<dbReference type="InterPro" id="IPR000595">
    <property type="entry name" value="cNMP-bd_dom"/>
</dbReference>
<evidence type="ECO:0000313" key="3">
    <source>
        <dbReference type="Proteomes" id="UP000640333"/>
    </source>
</evidence>
<gene>
    <name evidence="2" type="ORF">IOQ59_14080</name>
</gene>
<evidence type="ECO:0000313" key="2">
    <source>
        <dbReference type="EMBL" id="MBE9398385.1"/>
    </source>
</evidence>
<feature type="domain" description="Cyclic nucleotide-binding" evidence="1">
    <location>
        <begin position="23"/>
        <end position="142"/>
    </location>
</feature>
<dbReference type="PROSITE" id="PS50042">
    <property type="entry name" value="CNMP_BINDING_3"/>
    <property type="match status" value="1"/>
</dbReference>
<name>A0A8J7FVV9_9GAMM</name>
<dbReference type="CDD" id="cd00038">
    <property type="entry name" value="CAP_ED"/>
    <property type="match status" value="1"/>
</dbReference>
<dbReference type="InterPro" id="IPR018490">
    <property type="entry name" value="cNMP-bd_dom_sf"/>
</dbReference>
<dbReference type="EMBL" id="JADEYS010000014">
    <property type="protein sequence ID" value="MBE9398385.1"/>
    <property type="molecule type" value="Genomic_DNA"/>
</dbReference>
<keyword evidence="3" id="KW-1185">Reference proteome</keyword>
<reference evidence="2" key="1">
    <citation type="submission" date="2020-10" db="EMBL/GenBank/DDBJ databases">
        <title>Bacterium isolated from coastal waters sediment.</title>
        <authorList>
            <person name="Chen R.-J."/>
            <person name="Lu D.-C."/>
            <person name="Zhu K.-L."/>
            <person name="Du Z.-J."/>
        </authorList>
    </citation>
    <scope>NUCLEOTIDE SEQUENCE</scope>
    <source>
        <strain evidence="2">N1Y112</strain>
    </source>
</reference>
<comment type="caution">
    <text evidence="2">The sequence shown here is derived from an EMBL/GenBank/DDBJ whole genome shotgun (WGS) entry which is preliminary data.</text>
</comment>
<dbReference type="Pfam" id="PF00027">
    <property type="entry name" value="cNMP_binding"/>
    <property type="match status" value="1"/>
</dbReference>
<sequence>MIKLHYDEIANRLPVEVCRDFAIFGALSDQAISYLIEEGTLFSLKVKEELFSVGERSDSFYIVLEGRIAFYKCSEGNWAFLSDYNPGEQIGFVGMITLQPRVGGAYMETDGTVLEISSELFHTFQIKYPEEFSVMMINLVREISRNLIQVGNMLVDLTADVGHKTG</sequence>
<evidence type="ECO:0000259" key="1">
    <source>
        <dbReference type="PROSITE" id="PS50042"/>
    </source>
</evidence>
<organism evidence="2 3">
    <name type="scientific">Pontibacterium sinense</name>
    <dbReference type="NCBI Taxonomy" id="2781979"/>
    <lineage>
        <taxon>Bacteria</taxon>
        <taxon>Pseudomonadati</taxon>
        <taxon>Pseudomonadota</taxon>
        <taxon>Gammaproteobacteria</taxon>
        <taxon>Oceanospirillales</taxon>
        <taxon>Oceanospirillaceae</taxon>
        <taxon>Pontibacterium</taxon>
    </lineage>
</organism>
<dbReference type="Proteomes" id="UP000640333">
    <property type="component" value="Unassembled WGS sequence"/>
</dbReference>
<dbReference type="RefSeq" id="WP_193954020.1">
    <property type="nucleotide sequence ID" value="NZ_JADEYS010000014.1"/>
</dbReference>
<dbReference type="InterPro" id="IPR014710">
    <property type="entry name" value="RmlC-like_jellyroll"/>
</dbReference>
<dbReference type="SUPFAM" id="SSF51206">
    <property type="entry name" value="cAMP-binding domain-like"/>
    <property type="match status" value="1"/>
</dbReference>
<dbReference type="AlphaFoldDB" id="A0A8J7FVV9"/>
<accession>A0A8J7FVV9</accession>
<dbReference type="Gene3D" id="2.60.120.10">
    <property type="entry name" value="Jelly Rolls"/>
    <property type="match status" value="1"/>
</dbReference>
<proteinExistence type="predicted"/>
<protein>
    <submittedName>
        <fullName evidence="2">Crp/Fnr family transcriptional regulator</fullName>
    </submittedName>
</protein>
<dbReference type="SMART" id="SM00100">
    <property type="entry name" value="cNMP"/>
    <property type="match status" value="1"/>
</dbReference>